<accession>A0A7T5R2S1</accession>
<proteinExistence type="predicted"/>
<reference evidence="3 4" key="1">
    <citation type="submission" date="2020-07" db="EMBL/GenBank/DDBJ databases">
        <title>Huge and variable diversity of episymbiotic CPR bacteria and DPANN archaea in groundwater ecosystems.</title>
        <authorList>
            <person name="He C.Y."/>
            <person name="Keren R."/>
            <person name="Whittaker M."/>
            <person name="Farag I.F."/>
            <person name="Doudna J."/>
            <person name="Cate J.H.D."/>
            <person name="Banfield J.F."/>
        </authorList>
    </citation>
    <scope>NUCLEOTIDE SEQUENCE [LARGE SCALE GENOMIC DNA]</scope>
    <source>
        <strain evidence="3">NC_groundwater_70_Ag_B-0.1um_54_66</strain>
    </source>
</reference>
<feature type="transmembrane region" description="Helical" evidence="1">
    <location>
        <begin position="59"/>
        <end position="82"/>
    </location>
</feature>
<feature type="transmembrane region" description="Helical" evidence="1">
    <location>
        <begin position="161"/>
        <end position="180"/>
    </location>
</feature>
<dbReference type="GO" id="GO:0016747">
    <property type="term" value="F:acyltransferase activity, transferring groups other than amino-acyl groups"/>
    <property type="evidence" value="ECO:0007669"/>
    <property type="project" value="InterPro"/>
</dbReference>
<dbReference type="Pfam" id="PF01757">
    <property type="entry name" value="Acyl_transf_3"/>
    <property type="match status" value="1"/>
</dbReference>
<keyword evidence="1" id="KW-0472">Membrane</keyword>
<sequence length="411" mass="46643">MSDSAPHDFSSSGRLKVLDGLRAIAILLVIFMHSLREFRGDLSRPFMPVSGFDLSNVLYNGWIGVDLFFVLSGFLITCQLLRLDLHNNKQRLSATLHYLKIRFFRIAPAYYLTLVIFLGASFLIRLHNGAAPSHAEIVDWSHRLFSQLIFMHDYLPPLKAAVLWSLAIELKFYLLAPFLIWSIMRLRLRNQMGVLCLTFFIMIAMRMAAISAGGDALQDYETYFFSIRAKFHLSMDGLLAGVVCALLWHRQDMRKLISSPALANGLFLSGLAILSAEILFHPLYIPTVSFFEMAFLPTVLTAGFSFVMLGLLGGCAGHRFFENRPFRWIAMISYSLYLTHCFFLGPQRLIAQTMARAIGKTTESYIPGHAFLWLISLPLFLAMSFGAAFVMYKCIEKPFIDWSKRTTPKQA</sequence>
<dbReference type="AlphaFoldDB" id="A0A7T5R2S1"/>
<feature type="transmembrane region" description="Helical" evidence="1">
    <location>
        <begin position="328"/>
        <end position="350"/>
    </location>
</feature>
<evidence type="ECO:0000256" key="1">
    <source>
        <dbReference type="SAM" id="Phobius"/>
    </source>
</evidence>
<gene>
    <name evidence="3" type="ORF">HYS17_01540</name>
</gene>
<feature type="domain" description="Acyltransferase 3" evidence="2">
    <location>
        <begin position="18"/>
        <end position="392"/>
    </location>
</feature>
<dbReference type="GO" id="GO:0000271">
    <property type="term" value="P:polysaccharide biosynthetic process"/>
    <property type="evidence" value="ECO:0007669"/>
    <property type="project" value="TreeGrafter"/>
</dbReference>
<organism evidence="3 4">
    <name type="scientific">Micavibrio aeruginosavorus</name>
    <dbReference type="NCBI Taxonomy" id="349221"/>
    <lineage>
        <taxon>Bacteria</taxon>
        <taxon>Pseudomonadati</taxon>
        <taxon>Bdellovibrionota</taxon>
        <taxon>Bdellovibrionia</taxon>
        <taxon>Bdellovibrionales</taxon>
        <taxon>Pseudobdellovibrionaceae</taxon>
        <taxon>Micavibrio</taxon>
    </lineage>
</organism>
<feature type="transmembrane region" description="Helical" evidence="1">
    <location>
        <begin position="192"/>
        <end position="211"/>
    </location>
</feature>
<dbReference type="PANTHER" id="PTHR23028">
    <property type="entry name" value="ACETYLTRANSFERASE"/>
    <property type="match status" value="1"/>
</dbReference>
<feature type="transmembrane region" description="Helical" evidence="1">
    <location>
        <begin position="261"/>
        <end position="283"/>
    </location>
</feature>
<keyword evidence="1" id="KW-1133">Transmembrane helix</keyword>
<dbReference type="EMBL" id="CP066681">
    <property type="protein sequence ID" value="QQG36503.1"/>
    <property type="molecule type" value="Genomic_DNA"/>
</dbReference>
<dbReference type="InterPro" id="IPR050879">
    <property type="entry name" value="Acyltransferase_3"/>
</dbReference>
<keyword evidence="3" id="KW-0808">Transferase</keyword>
<dbReference type="GO" id="GO:0016020">
    <property type="term" value="C:membrane"/>
    <property type="evidence" value="ECO:0007669"/>
    <property type="project" value="TreeGrafter"/>
</dbReference>
<evidence type="ECO:0000313" key="3">
    <source>
        <dbReference type="EMBL" id="QQG36503.1"/>
    </source>
</evidence>
<dbReference type="Proteomes" id="UP000595362">
    <property type="component" value="Chromosome"/>
</dbReference>
<evidence type="ECO:0000313" key="4">
    <source>
        <dbReference type="Proteomes" id="UP000595362"/>
    </source>
</evidence>
<keyword evidence="3" id="KW-0012">Acyltransferase</keyword>
<feature type="transmembrane region" description="Helical" evidence="1">
    <location>
        <begin position="231"/>
        <end position="249"/>
    </location>
</feature>
<dbReference type="PANTHER" id="PTHR23028:SF53">
    <property type="entry name" value="ACYL_TRANSF_3 DOMAIN-CONTAINING PROTEIN"/>
    <property type="match status" value="1"/>
</dbReference>
<feature type="transmembrane region" description="Helical" evidence="1">
    <location>
        <begin position="370"/>
        <end position="395"/>
    </location>
</feature>
<evidence type="ECO:0000259" key="2">
    <source>
        <dbReference type="Pfam" id="PF01757"/>
    </source>
</evidence>
<name>A0A7T5R2S1_9BACT</name>
<feature type="transmembrane region" description="Helical" evidence="1">
    <location>
        <begin position="295"/>
        <end position="316"/>
    </location>
</feature>
<dbReference type="InterPro" id="IPR002656">
    <property type="entry name" value="Acyl_transf_3_dom"/>
</dbReference>
<keyword evidence="1" id="KW-0812">Transmembrane</keyword>
<feature type="transmembrane region" description="Helical" evidence="1">
    <location>
        <begin position="103"/>
        <end position="124"/>
    </location>
</feature>
<protein>
    <submittedName>
        <fullName evidence="3">Acyltransferase</fullName>
    </submittedName>
</protein>